<evidence type="ECO:0000313" key="2">
    <source>
        <dbReference type="EMBL" id="MBR1368952.1"/>
    </source>
</evidence>
<dbReference type="PANTHER" id="PTHR38813:SF1">
    <property type="entry name" value="TOXIN RELE1-RELATED"/>
    <property type="match status" value="1"/>
</dbReference>
<keyword evidence="1" id="KW-1277">Toxin-antitoxin system</keyword>
<comment type="caution">
    <text evidence="2">The sequence shown here is derived from an EMBL/GenBank/DDBJ whole genome shotgun (WGS) entry which is preliminary data.</text>
</comment>
<name>A0A8J8B6S0_9EURY</name>
<dbReference type="InterPro" id="IPR052747">
    <property type="entry name" value="TA_system_RelE_toxin"/>
</dbReference>
<dbReference type="SUPFAM" id="SSF143011">
    <property type="entry name" value="RelE-like"/>
    <property type="match status" value="1"/>
</dbReference>
<protein>
    <recommendedName>
        <fullName evidence="4">Type II toxin-antitoxin system RelE/ParE family toxin</fullName>
    </recommendedName>
</protein>
<reference evidence="2" key="1">
    <citation type="submission" date="2014-12" db="EMBL/GenBank/DDBJ databases">
        <authorList>
            <person name="Huang H.-H."/>
            <person name="Chen S.-C."/>
            <person name="Lai M.-C."/>
        </authorList>
    </citation>
    <scope>NUCLEOTIDE SEQUENCE</scope>
    <source>
        <strain evidence="2">K1F9705b</strain>
    </source>
</reference>
<organism evidence="2 3">
    <name type="scientific">Methanocalculus chunghsingensis</name>
    <dbReference type="NCBI Taxonomy" id="156457"/>
    <lineage>
        <taxon>Archaea</taxon>
        <taxon>Methanobacteriati</taxon>
        <taxon>Methanobacteriota</taxon>
        <taxon>Stenosarchaea group</taxon>
        <taxon>Methanomicrobia</taxon>
        <taxon>Methanomicrobiales</taxon>
        <taxon>Methanocalculaceae</taxon>
        <taxon>Methanocalculus</taxon>
    </lineage>
</organism>
<evidence type="ECO:0008006" key="4">
    <source>
        <dbReference type="Google" id="ProtNLM"/>
    </source>
</evidence>
<accession>A0A8J8B6S0</accession>
<dbReference type="Proteomes" id="UP000730161">
    <property type="component" value="Unassembled WGS sequence"/>
</dbReference>
<evidence type="ECO:0000313" key="3">
    <source>
        <dbReference type="Proteomes" id="UP000730161"/>
    </source>
</evidence>
<gene>
    <name evidence="2" type="ORF">RJ53_05310</name>
</gene>
<keyword evidence="3" id="KW-1185">Reference proteome</keyword>
<evidence type="ECO:0000256" key="1">
    <source>
        <dbReference type="ARBA" id="ARBA00022649"/>
    </source>
</evidence>
<dbReference type="PANTHER" id="PTHR38813">
    <property type="match status" value="1"/>
</dbReference>
<dbReference type="Pfam" id="PF05016">
    <property type="entry name" value="ParE_toxin"/>
    <property type="match status" value="1"/>
</dbReference>
<dbReference type="Gene3D" id="3.30.2310.20">
    <property type="entry name" value="RelE-like"/>
    <property type="match status" value="1"/>
</dbReference>
<dbReference type="AlphaFoldDB" id="A0A8J8B6S0"/>
<dbReference type="RefSeq" id="WP_246496005.1">
    <property type="nucleotide sequence ID" value="NZ_JWHL01000006.1"/>
</dbReference>
<proteinExistence type="predicted"/>
<sequence length="95" mass="11395">MTFSLILWHELADEINHLPEKTRRIIKTALMRLEEDPFPGNHGDKEKLILRGGVVIYRLHISRRYTVFYEIDKEEKLVIIHEILPIEQAHKRYGY</sequence>
<dbReference type="InterPro" id="IPR007712">
    <property type="entry name" value="RelE/ParE_toxin"/>
</dbReference>
<dbReference type="EMBL" id="JWHL01000006">
    <property type="protein sequence ID" value="MBR1368952.1"/>
    <property type="molecule type" value="Genomic_DNA"/>
</dbReference>
<dbReference type="InterPro" id="IPR035093">
    <property type="entry name" value="RelE/ParE_toxin_dom_sf"/>
</dbReference>